<reference evidence="22" key="3">
    <citation type="submission" date="2025-09" db="UniProtKB">
        <authorList>
            <consortium name="Ensembl"/>
        </authorList>
    </citation>
    <scope>IDENTIFICATION</scope>
</reference>
<dbReference type="GO" id="GO:0045747">
    <property type="term" value="P:positive regulation of Notch signaling pathway"/>
    <property type="evidence" value="ECO:0007669"/>
    <property type="project" value="Ensembl"/>
</dbReference>
<keyword evidence="9 19" id="KW-0472">Membrane</keyword>
<dbReference type="GO" id="GO:0019955">
    <property type="term" value="F:cytokine binding"/>
    <property type="evidence" value="ECO:0000318"/>
    <property type="project" value="GO_Central"/>
</dbReference>
<dbReference type="GO" id="GO:0060576">
    <property type="term" value="P:intestinal epithelial cell development"/>
    <property type="evidence" value="ECO:0007669"/>
    <property type="project" value="Ensembl"/>
</dbReference>
<keyword evidence="6 20" id="KW-0732">Signal</keyword>
<dbReference type="GO" id="GO:0042102">
    <property type="term" value="P:positive regulation of T cell proliferation"/>
    <property type="evidence" value="ECO:0007669"/>
    <property type="project" value="Ensembl"/>
</dbReference>
<keyword evidence="11" id="KW-0675">Receptor</keyword>
<keyword evidence="3" id="KW-1003">Cell membrane</keyword>
<dbReference type="GO" id="GO:0015026">
    <property type="term" value="F:coreceptor activity"/>
    <property type="evidence" value="ECO:0007669"/>
    <property type="project" value="Ensembl"/>
</dbReference>
<evidence type="ECO:0000256" key="1">
    <source>
        <dbReference type="ARBA" id="ARBA00004251"/>
    </source>
</evidence>
<evidence type="ECO:0000256" key="19">
    <source>
        <dbReference type="SAM" id="Phobius"/>
    </source>
</evidence>
<dbReference type="Bgee" id="ENSACAG00000014810">
    <property type="expression patterns" value="Expressed in forelimb bud and 13 other cell types or tissues"/>
</dbReference>
<evidence type="ECO:0000256" key="17">
    <source>
        <dbReference type="ARBA" id="ARBA00083382"/>
    </source>
</evidence>
<dbReference type="GO" id="GO:0005127">
    <property type="term" value="F:ciliary neurotrophic factor receptor binding"/>
    <property type="evidence" value="ECO:0007669"/>
    <property type="project" value="Ensembl"/>
</dbReference>
<dbReference type="GO" id="GO:0045121">
    <property type="term" value="C:membrane raft"/>
    <property type="evidence" value="ECO:0007669"/>
    <property type="project" value="Ensembl"/>
</dbReference>
<keyword evidence="12" id="KW-0325">Glycoprotein</keyword>
<feature type="transmembrane region" description="Helical" evidence="19">
    <location>
        <begin position="625"/>
        <end position="645"/>
    </location>
</feature>
<keyword evidence="23" id="KW-1185">Reference proteome</keyword>
<keyword evidence="8 19" id="KW-1133">Transmembrane helix</keyword>
<dbReference type="FunFam" id="2.60.40.10:FF:000281">
    <property type="entry name" value="Cytokine receptor like factor 1"/>
    <property type="match status" value="1"/>
</dbReference>
<dbReference type="SUPFAM" id="SSF49265">
    <property type="entry name" value="Fibronectin type III"/>
    <property type="match status" value="4"/>
</dbReference>
<keyword evidence="7" id="KW-0677">Repeat</keyword>
<dbReference type="GeneID" id="100562134"/>
<dbReference type="STRING" id="28377.ENSACAP00000014650"/>
<dbReference type="GO" id="GO:0004923">
    <property type="term" value="F:leukemia inhibitory factor receptor activity"/>
    <property type="evidence" value="ECO:0007669"/>
    <property type="project" value="Ensembl"/>
</dbReference>
<evidence type="ECO:0000256" key="4">
    <source>
        <dbReference type="ARBA" id="ARBA00022553"/>
    </source>
</evidence>
<keyword evidence="5 19" id="KW-0812">Transmembrane</keyword>
<dbReference type="GO" id="GO:0005900">
    <property type="term" value="C:oncostatin-M receptor complex"/>
    <property type="evidence" value="ECO:0007669"/>
    <property type="project" value="Ensembl"/>
</dbReference>
<evidence type="ECO:0000256" key="13">
    <source>
        <dbReference type="ARBA" id="ARBA00023319"/>
    </source>
</evidence>
<dbReference type="InterPro" id="IPR003529">
    <property type="entry name" value="Hematopoietin_rcpt_Gp130_CS"/>
</dbReference>
<sequence>MFSKRRWLVQVVYTLLFTTFGDSLVQMCGHIYPESPVILPIGSSFTAFCVLYDTCPYYDKVHANQIFWKTKNVIVPKEQYHIINQTVSSITFNDTSTLISPLTCNILVEGNIEQNIYGIQIQLGYPPEKPENVSCIVIQLEKKKIVKRCTWEPGRNTYLKTNYTLKSAWSNTNFPDCIPEDVNNSCTSFDDVTFFVRLYVWVEAKNYLGEVNSSHIAFFPEDYVKPLPPRNLFLNSREFPTVLRLSWENQFNEPPLKLKYKIRYRSADSTNWAEVPPEDTESERTSFTIQDLHPFTKYIFQISCAVSGMSRYWSDWSKEVIGFTAEDKPSKGPAVWRKITTHSSESWTLELNWKMNPSEVNGIILMYEVTVSRRPPFSLPIEVTHLNTTETKLILNVKNGMYEAKVTAYNKAGKSPTTVLLIPATNSKAPVKNIIAFPKDDKLWVNWTAPKDPVIKYIIEWYEECDSLNCSTDWQQEPGTKQGTFLKGDIKPFKCYKITVYPLYANGQGEERSTQTYLQQDVPANGPTVRTKKVGKSEVLLEWKPLSFEEQNGFIKFYTISYKTVTGNETVVRVNSSESEYPLSALSKDTLYIVQMAAYTEKGGKSGPAFTFTTKKFANGEIEAIVVPVCLAVLLSILLGVLFCFSKRDFIKKHIWPNVPDPSKSVIAQWSPQTPSKHFNSKEHIYPEGSFTDVSVVEIDADDKKSFSETDLKPFDMLKKEKNASEGHSSGIGGSSCMSSPRQSVSDSDEGEPAQNTSSTVQYSTVVPNGYRDQIPAVQVFPRSESTQPLLDSEERPEDQQVLGSDSSTPRRHYFKQNGNWNDVAAEGSNLEKLTQISPINEEDAAGLQASQTWHSGPETDEQGAALAGVFRPSPEGPTVQLEAMGANTGTDDEVSKSYLPQTVRQGGYMPQ</sequence>
<evidence type="ECO:0000256" key="7">
    <source>
        <dbReference type="ARBA" id="ARBA00022737"/>
    </source>
</evidence>
<feature type="region of interest" description="Disordered" evidence="18">
    <location>
        <begin position="718"/>
        <end position="816"/>
    </location>
</feature>
<keyword evidence="13" id="KW-0393">Immunoglobulin domain</keyword>
<dbReference type="InterPro" id="IPR050379">
    <property type="entry name" value="Type-I_Cytokine_Rcpt"/>
</dbReference>
<dbReference type="GO" id="GO:0097110">
    <property type="term" value="F:scaffold protein binding"/>
    <property type="evidence" value="ECO:0007669"/>
    <property type="project" value="Ensembl"/>
</dbReference>
<evidence type="ECO:0000256" key="8">
    <source>
        <dbReference type="ARBA" id="ARBA00022989"/>
    </source>
</evidence>
<dbReference type="PROSITE" id="PS50853">
    <property type="entry name" value="FN3"/>
    <property type="match status" value="3"/>
</dbReference>
<dbReference type="CTD" id="3572"/>
<keyword evidence="10" id="KW-1015">Disulfide bond</keyword>
<feature type="domain" description="Fibronectin type-III" evidence="21">
    <location>
        <begin position="332"/>
        <end position="430"/>
    </location>
</feature>
<evidence type="ECO:0000256" key="20">
    <source>
        <dbReference type="SAM" id="SignalP"/>
    </source>
</evidence>
<accession>G1KQG1</accession>
<dbReference type="Gene3D" id="2.60.40.10">
    <property type="entry name" value="Immunoglobulins"/>
    <property type="match status" value="6"/>
</dbReference>
<dbReference type="FunFam" id="2.60.40.10:FF:000414">
    <property type="entry name" value="Interleukin-6 receptor subunit beta"/>
    <property type="match status" value="1"/>
</dbReference>
<feature type="compositionally biased region" description="Polar residues" evidence="18">
    <location>
        <begin position="754"/>
        <end position="767"/>
    </location>
</feature>
<dbReference type="GeneTree" id="ENSGT00940000159608"/>
<dbReference type="GO" id="GO:0019970">
    <property type="term" value="F:interleukin-11 binding"/>
    <property type="evidence" value="ECO:0007669"/>
    <property type="project" value="Ensembl"/>
</dbReference>
<dbReference type="GO" id="GO:0043025">
    <property type="term" value="C:neuronal cell body"/>
    <property type="evidence" value="ECO:0007669"/>
    <property type="project" value="Ensembl"/>
</dbReference>
<evidence type="ECO:0000256" key="9">
    <source>
        <dbReference type="ARBA" id="ARBA00023136"/>
    </source>
</evidence>
<dbReference type="GO" id="GO:0043235">
    <property type="term" value="C:receptor complex"/>
    <property type="evidence" value="ECO:0000318"/>
    <property type="project" value="GO_Central"/>
</dbReference>
<evidence type="ECO:0000313" key="22">
    <source>
        <dbReference type="Ensembl" id="ENSACAP00000014650.3"/>
    </source>
</evidence>
<evidence type="ECO:0000256" key="11">
    <source>
        <dbReference type="ARBA" id="ARBA00023170"/>
    </source>
</evidence>
<proteinExistence type="inferred from homology"/>
<evidence type="ECO:0000313" key="23">
    <source>
        <dbReference type="Proteomes" id="UP000001646"/>
    </source>
</evidence>
<dbReference type="GO" id="GO:0005138">
    <property type="term" value="F:interleukin-6 receptor binding"/>
    <property type="evidence" value="ECO:0007669"/>
    <property type="project" value="Ensembl"/>
</dbReference>
<dbReference type="GO" id="GO:0048711">
    <property type="term" value="P:positive regulation of astrocyte differentiation"/>
    <property type="evidence" value="ECO:0007669"/>
    <property type="project" value="Ensembl"/>
</dbReference>
<evidence type="ECO:0000256" key="14">
    <source>
        <dbReference type="ARBA" id="ARBA00068277"/>
    </source>
</evidence>
<evidence type="ECO:0000256" key="5">
    <source>
        <dbReference type="ARBA" id="ARBA00022692"/>
    </source>
</evidence>
<evidence type="ECO:0000256" key="10">
    <source>
        <dbReference type="ARBA" id="ARBA00023157"/>
    </source>
</evidence>
<dbReference type="GO" id="GO:0042802">
    <property type="term" value="F:identical protein binding"/>
    <property type="evidence" value="ECO:0007669"/>
    <property type="project" value="Ensembl"/>
</dbReference>
<evidence type="ECO:0000259" key="21">
    <source>
        <dbReference type="PROSITE" id="PS50853"/>
    </source>
</evidence>
<gene>
    <name evidence="22" type="primary">IL6ST</name>
</gene>
<comment type="subcellular location">
    <subcellularLocation>
        <location evidence="1">Cell membrane</location>
        <topology evidence="1">Single-pass type I membrane protein</topology>
    </subcellularLocation>
</comment>
<feature type="region of interest" description="Disordered" evidence="18">
    <location>
        <begin position="846"/>
        <end position="912"/>
    </location>
</feature>
<evidence type="ECO:0000256" key="18">
    <source>
        <dbReference type="SAM" id="MobiDB-lite"/>
    </source>
</evidence>
<dbReference type="PANTHER" id="PTHR23036:SF83">
    <property type="entry name" value="INTERLEUKIN-6 RECEPTOR SUBUNIT BETA"/>
    <property type="match status" value="1"/>
</dbReference>
<dbReference type="FunFam" id="2.60.40.10:FF:000563">
    <property type="entry name" value="interleukin-6 receptor subunit beta"/>
    <property type="match status" value="1"/>
</dbReference>
<dbReference type="GO" id="GO:0070110">
    <property type="term" value="C:ciliary neurotrophic factor receptor complex"/>
    <property type="evidence" value="ECO:0007669"/>
    <property type="project" value="Ensembl"/>
</dbReference>
<dbReference type="InterPro" id="IPR013783">
    <property type="entry name" value="Ig-like_fold"/>
</dbReference>
<dbReference type="GO" id="GO:0005896">
    <property type="term" value="C:interleukin-6 receptor complex"/>
    <property type="evidence" value="ECO:0007669"/>
    <property type="project" value="Ensembl"/>
</dbReference>
<dbReference type="GO" id="GO:0019981">
    <property type="term" value="F:interleukin-6 binding"/>
    <property type="evidence" value="ECO:0007669"/>
    <property type="project" value="Ensembl"/>
</dbReference>
<dbReference type="InterPro" id="IPR036116">
    <property type="entry name" value="FN3_sf"/>
</dbReference>
<dbReference type="GO" id="GO:0030425">
    <property type="term" value="C:dendrite"/>
    <property type="evidence" value="ECO:0007669"/>
    <property type="project" value="Ensembl"/>
</dbReference>
<evidence type="ECO:0000256" key="3">
    <source>
        <dbReference type="ARBA" id="ARBA00022475"/>
    </source>
</evidence>
<dbReference type="SMART" id="SM00060">
    <property type="entry name" value="FN3"/>
    <property type="match status" value="4"/>
</dbReference>
<dbReference type="CDD" id="cd00063">
    <property type="entry name" value="FN3"/>
    <property type="match status" value="4"/>
</dbReference>
<dbReference type="GO" id="GO:0004896">
    <property type="term" value="F:cytokine receptor activity"/>
    <property type="evidence" value="ECO:0000318"/>
    <property type="project" value="GO_Central"/>
</dbReference>
<dbReference type="GO" id="GO:0043524">
    <property type="term" value="P:negative regulation of neuron apoptotic process"/>
    <property type="evidence" value="ECO:0007669"/>
    <property type="project" value="Ensembl"/>
</dbReference>
<feature type="signal peptide" evidence="20">
    <location>
        <begin position="1"/>
        <end position="23"/>
    </location>
</feature>
<dbReference type="FunFam" id="2.60.40.10:FF:000855">
    <property type="entry name" value="Interleukin-6 receptor subunit beta"/>
    <property type="match status" value="1"/>
</dbReference>
<dbReference type="AlphaFoldDB" id="G1KQG1"/>
<reference evidence="22" key="2">
    <citation type="submission" date="2025-08" db="UniProtKB">
        <authorList>
            <consortium name="Ensembl"/>
        </authorList>
    </citation>
    <scope>IDENTIFICATION</scope>
</reference>
<evidence type="ECO:0000256" key="12">
    <source>
        <dbReference type="ARBA" id="ARBA00023180"/>
    </source>
</evidence>
<dbReference type="GO" id="GO:0002821">
    <property type="term" value="P:positive regulation of adaptive immune response"/>
    <property type="evidence" value="ECO:0007669"/>
    <property type="project" value="Ensembl"/>
</dbReference>
<keyword evidence="4" id="KW-0597">Phosphoprotein</keyword>
<dbReference type="GO" id="GO:0009897">
    <property type="term" value="C:external side of plasma membrane"/>
    <property type="evidence" value="ECO:0000318"/>
    <property type="project" value="GO_Central"/>
</dbReference>
<dbReference type="HOGENOM" id="CLU_017990_0_0_1"/>
<feature type="domain" description="Fibronectin type-III" evidence="21">
    <location>
        <begin position="228"/>
        <end position="327"/>
    </location>
</feature>
<name>G1KQG1_ANOCA</name>
<dbReference type="Pfam" id="PF06328">
    <property type="entry name" value="Lep_receptor_Ig"/>
    <property type="match status" value="1"/>
</dbReference>
<dbReference type="eggNOG" id="ENOG502QXEG">
    <property type="taxonomic scope" value="Eukaryota"/>
</dbReference>
<dbReference type="GO" id="GO:0007259">
    <property type="term" value="P:cell surface receptor signaling pathway via JAK-STAT"/>
    <property type="evidence" value="ECO:0007669"/>
    <property type="project" value="Ensembl"/>
</dbReference>
<dbReference type="FunFam" id="2.60.40.10:FF:000524">
    <property type="entry name" value="Interleukin-6 receptor subunit beta"/>
    <property type="match status" value="1"/>
</dbReference>
<evidence type="ECO:0000256" key="15">
    <source>
        <dbReference type="ARBA" id="ARBA00077050"/>
    </source>
</evidence>
<dbReference type="Pfam" id="PF00041">
    <property type="entry name" value="fn3"/>
    <property type="match status" value="2"/>
</dbReference>
<comment type="similarity">
    <text evidence="2">Belongs to the type I cytokine receptor family. Type 2 subfamily.</text>
</comment>
<evidence type="ECO:0000256" key="16">
    <source>
        <dbReference type="ARBA" id="ARBA00078919"/>
    </source>
</evidence>
<evidence type="ECO:0000256" key="2">
    <source>
        <dbReference type="ARBA" id="ARBA00008921"/>
    </source>
</evidence>
<dbReference type="Proteomes" id="UP000001646">
    <property type="component" value="Chromosome 2"/>
</dbReference>
<dbReference type="InterPro" id="IPR010457">
    <property type="entry name" value="IgC2-like_lig-bd"/>
</dbReference>
<dbReference type="InParanoid" id="G1KQG1"/>
<dbReference type="PROSITE" id="PS01353">
    <property type="entry name" value="HEMATOPO_REC_L_F2"/>
    <property type="match status" value="1"/>
</dbReference>
<dbReference type="GO" id="GO:0008284">
    <property type="term" value="P:positive regulation of cell population proliferation"/>
    <property type="evidence" value="ECO:0000318"/>
    <property type="project" value="GO_Central"/>
</dbReference>
<dbReference type="GO" id="GO:0019221">
    <property type="term" value="P:cytokine-mediated signaling pathway"/>
    <property type="evidence" value="ECO:0000318"/>
    <property type="project" value="GO_Central"/>
</dbReference>
<organism evidence="22 23">
    <name type="scientific">Anolis carolinensis</name>
    <name type="common">Green anole</name>
    <name type="synonym">American chameleon</name>
    <dbReference type="NCBI Taxonomy" id="28377"/>
    <lineage>
        <taxon>Eukaryota</taxon>
        <taxon>Metazoa</taxon>
        <taxon>Chordata</taxon>
        <taxon>Craniata</taxon>
        <taxon>Vertebrata</taxon>
        <taxon>Euteleostomi</taxon>
        <taxon>Lepidosauria</taxon>
        <taxon>Squamata</taxon>
        <taxon>Bifurcata</taxon>
        <taxon>Unidentata</taxon>
        <taxon>Episquamata</taxon>
        <taxon>Toxicofera</taxon>
        <taxon>Iguania</taxon>
        <taxon>Dactyloidae</taxon>
        <taxon>Anolis</taxon>
    </lineage>
</organism>
<dbReference type="RefSeq" id="XP_008100987.1">
    <property type="nucleotide sequence ID" value="XM_008102780.3"/>
</dbReference>
<reference evidence="22 23" key="1">
    <citation type="submission" date="2009-12" db="EMBL/GenBank/DDBJ databases">
        <title>The Genome Sequence of Anolis carolinensis (Green Anole Lizard).</title>
        <authorList>
            <consortium name="The Genome Sequencing Platform"/>
            <person name="Di Palma F."/>
            <person name="Alfoldi J."/>
            <person name="Heiman D."/>
            <person name="Young S."/>
            <person name="Grabherr M."/>
            <person name="Johnson J."/>
            <person name="Lander E.S."/>
            <person name="Lindblad-Toh K."/>
        </authorList>
    </citation>
    <scope>NUCLEOTIDE SEQUENCE [LARGE SCALE GENOMIC DNA]</scope>
    <source>
        <strain evidence="22 23">JBL SC #1</strain>
    </source>
</reference>
<dbReference type="GO" id="GO:0005977">
    <property type="term" value="P:glycogen metabolic process"/>
    <property type="evidence" value="ECO:0007669"/>
    <property type="project" value="Ensembl"/>
</dbReference>
<dbReference type="FunFam" id="2.60.40.10:FF:000542">
    <property type="entry name" value="Interleukin-6 receptor subunit beta"/>
    <property type="match status" value="1"/>
</dbReference>
<dbReference type="GO" id="GO:0045669">
    <property type="term" value="P:positive regulation of osteoblast differentiation"/>
    <property type="evidence" value="ECO:0007669"/>
    <property type="project" value="Ensembl"/>
</dbReference>
<protein>
    <recommendedName>
        <fullName evidence="14">Interleukin-6 receptor subunit beta</fullName>
    </recommendedName>
    <alternativeName>
        <fullName evidence="16">Interleukin-6 signal transducer</fullName>
    </alternativeName>
    <alternativeName>
        <fullName evidence="15">Membrane glycoprotein 130</fullName>
    </alternativeName>
    <alternativeName>
        <fullName evidence="17">Oncostatin-M receptor subunit alpha</fullName>
    </alternativeName>
</protein>
<dbReference type="Ensembl" id="ENSACAT00000014947.3">
    <property type="protein sequence ID" value="ENSACAP00000014650.3"/>
    <property type="gene ID" value="ENSACAG00000014810.3"/>
</dbReference>
<dbReference type="GO" id="GO:0004915">
    <property type="term" value="F:interleukin-6 receptor activity"/>
    <property type="evidence" value="ECO:0007669"/>
    <property type="project" value="Ensembl"/>
</dbReference>
<dbReference type="InterPro" id="IPR003961">
    <property type="entry name" value="FN3_dom"/>
</dbReference>
<dbReference type="GO" id="GO:0045509">
    <property type="term" value="F:interleukin-27 receptor activity"/>
    <property type="evidence" value="ECO:0007669"/>
    <property type="project" value="Ensembl"/>
</dbReference>
<dbReference type="GO" id="GO:0004924">
    <property type="term" value="F:oncostatin-M receptor activity"/>
    <property type="evidence" value="ECO:0007669"/>
    <property type="project" value="Ensembl"/>
</dbReference>
<dbReference type="GO" id="GO:0030296">
    <property type="term" value="F:protein tyrosine kinase activator activity"/>
    <property type="evidence" value="ECO:0007669"/>
    <property type="project" value="Ensembl"/>
</dbReference>
<dbReference type="OrthoDB" id="9934532at2759"/>
<dbReference type="KEGG" id="acs:100562134"/>
<evidence type="ECO:0000256" key="6">
    <source>
        <dbReference type="ARBA" id="ARBA00022729"/>
    </source>
</evidence>
<dbReference type="GO" id="GO:0004921">
    <property type="term" value="F:interleukin-11 receptor activity"/>
    <property type="evidence" value="ECO:0007669"/>
    <property type="project" value="Ensembl"/>
</dbReference>
<feature type="domain" description="Fibronectin type-III" evidence="21">
    <location>
        <begin position="522"/>
        <end position="617"/>
    </location>
</feature>
<feature type="chain" id="PRO_5003412859" description="Interleukin-6 receptor subunit beta" evidence="20">
    <location>
        <begin position="24"/>
        <end position="912"/>
    </location>
</feature>
<dbReference type="PANTHER" id="PTHR23036">
    <property type="entry name" value="CYTOKINE RECEPTOR"/>
    <property type="match status" value="1"/>
</dbReference>